<reference evidence="3" key="1">
    <citation type="journal article" date="2011" name="Genome Res.">
        <title>Phylogeny-wide analysis of social amoeba genomes highlights ancient origins for complex intercellular communication.</title>
        <authorList>
            <person name="Heidel A.J."/>
            <person name="Lawal H.M."/>
            <person name="Felder M."/>
            <person name="Schilde C."/>
            <person name="Helps N.R."/>
            <person name="Tunggal B."/>
            <person name="Rivero F."/>
            <person name="John U."/>
            <person name="Schleicher M."/>
            <person name="Eichinger L."/>
            <person name="Platzer M."/>
            <person name="Noegel A.A."/>
            <person name="Schaap P."/>
            <person name="Gloeckner G."/>
        </authorList>
    </citation>
    <scope>NUCLEOTIDE SEQUENCE [LARGE SCALE GENOMIC DNA]</scope>
    <source>
        <strain evidence="3">SH3</strain>
    </source>
</reference>
<gene>
    <name evidence="2" type="ORF">DFA_02455</name>
</gene>
<name>F4PZH8_CACFS</name>
<organism evidence="2 3">
    <name type="scientific">Cavenderia fasciculata</name>
    <name type="common">Slime mold</name>
    <name type="synonym">Dictyostelium fasciculatum</name>
    <dbReference type="NCBI Taxonomy" id="261658"/>
    <lineage>
        <taxon>Eukaryota</taxon>
        <taxon>Amoebozoa</taxon>
        <taxon>Evosea</taxon>
        <taxon>Eumycetozoa</taxon>
        <taxon>Dictyostelia</taxon>
        <taxon>Acytosteliales</taxon>
        <taxon>Cavenderiaceae</taxon>
        <taxon>Cavenderia</taxon>
    </lineage>
</organism>
<dbReference type="OrthoDB" id="6077599at2759"/>
<dbReference type="RefSeq" id="XP_004366840.1">
    <property type="nucleotide sequence ID" value="XM_004366783.1"/>
</dbReference>
<dbReference type="Proteomes" id="UP000007797">
    <property type="component" value="Unassembled WGS sequence"/>
</dbReference>
<feature type="compositionally biased region" description="Acidic residues" evidence="1">
    <location>
        <begin position="213"/>
        <end position="230"/>
    </location>
</feature>
<evidence type="ECO:0000313" key="3">
    <source>
        <dbReference type="Proteomes" id="UP000007797"/>
    </source>
</evidence>
<dbReference type="EMBL" id="GL883016">
    <property type="protein sequence ID" value="EGG19207.1"/>
    <property type="molecule type" value="Genomic_DNA"/>
</dbReference>
<keyword evidence="3" id="KW-1185">Reference proteome</keyword>
<dbReference type="KEGG" id="dfa:DFA_02455"/>
<sequence>MCRDKVFEESKETLQVIPFFVPIIKGTFPTKKDEEGAILLNIDPTIFNVVLKATKRLSSLLRCLPKDRSIREVFNMMDYLLLKLDIDDWPLETINGKLKDNQDYVEKIARHCFTTVKGNAPGAMDAATVLYLKLETGAIDWNNFKTKSVAYNLLLYVLSHPKAFGPRIREHTWISIQKNLWSKISVKQQAALSKWKPRNDRPDEDSDYSKESDSDEYYGSDDFDDCYYSD</sequence>
<feature type="region of interest" description="Disordered" evidence="1">
    <location>
        <begin position="193"/>
        <end position="230"/>
    </location>
</feature>
<dbReference type="AlphaFoldDB" id="F4PZH8"/>
<accession>F4PZH8</accession>
<dbReference type="OMA" id="HTWISIQ"/>
<proteinExistence type="predicted"/>
<evidence type="ECO:0000313" key="2">
    <source>
        <dbReference type="EMBL" id="EGG19207.1"/>
    </source>
</evidence>
<dbReference type="GeneID" id="14871166"/>
<evidence type="ECO:0000256" key="1">
    <source>
        <dbReference type="SAM" id="MobiDB-lite"/>
    </source>
</evidence>
<protein>
    <submittedName>
        <fullName evidence="2">Uncharacterized protein</fullName>
    </submittedName>
</protein>
<feature type="compositionally biased region" description="Basic and acidic residues" evidence="1">
    <location>
        <begin position="197"/>
        <end position="212"/>
    </location>
</feature>